<dbReference type="OrthoDB" id="9101973at2"/>
<name>A0A1G6HM28_9BURK</name>
<sequence length="73" mass="7862">MSDSVSFKPRVVEPVVPDAPDGLGLAIELWLARPVDGIAGRALRIHLRHGARMDQAEALRDLLHAVGTEIVVS</sequence>
<dbReference type="Proteomes" id="UP000198908">
    <property type="component" value="Unassembled WGS sequence"/>
</dbReference>
<protein>
    <submittedName>
        <fullName evidence="1">Uncharacterized protein</fullName>
    </submittedName>
</protein>
<organism evidence="1 2">
    <name type="scientific">Paraburkholderia lycopersici</name>
    <dbReference type="NCBI Taxonomy" id="416944"/>
    <lineage>
        <taxon>Bacteria</taxon>
        <taxon>Pseudomonadati</taxon>
        <taxon>Pseudomonadota</taxon>
        <taxon>Betaproteobacteria</taxon>
        <taxon>Burkholderiales</taxon>
        <taxon>Burkholderiaceae</taxon>
        <taxon>Paraburkholderia</taxon>
    </lineage>
</organism>
<dbReference type="EMBL" id="FMYQ01000003">
    <property type="protein sequence ID" value="SDB95310.1"/>
    <property type="molecule type" value="Genomic_DNA"/>
</dbReference>
<dbReference type="RefSeq" id="WP_091995179.1">
    <property type="nucleotide sequence ID" value="NZ_FMYQ01000003.1"/>
</dbReference>
<reference evidence="2" key="1">
    <citation type="submission" date="2016-09" db="EMBL/GenBank/DDBJ databases">
        <authorList>
            <person name="Varghese N."/>
            <person name="Submissions S."/>
        </authorList>
    </citation>
    <scope>NUCLEOTIDE SEQUENCE [LARGE SCALE GENOMIC DNA]</scope>
    <source>
        <strain evidence="2">TNe-862</strain>
    </source>
</reference>
<dbReference type="AlphaFoldDB" id="A0A1G6HM28"/>
<evidence type="ECO:0000313" key="1">
    <source>
        <dbReference type="EMBL" id="SDB95310.1"/>
    </source>
</evidence>
<accession>A0A1G6HM28</accession>
<keyword evidence="2" id="KW-1185">Reference proteome</keyword>
<proteinExistence type="predicted"/>
<evidence type="ECO:0000313" key="2">
    <source>
        <dbReference type="Proteomes" id="UP000198908"/>
    </source>
</evidence>
<gene>
    <name evidence="1" type="ORF">SAMN05421548_10319</name>
</gene>